<dbReference type="RefSeq" id="WP_070074033.1">
    <property type="nucleotide sequence ID" value="NZ_CP017448.1"/>
</dbReference>
<dbReference type="AlphaFoldDB" id="A0A1D8KC22"/>
<dbReference type="Proteomes" id="UP000095342">
    <property type="component" value="Chromosome"/>
</dbReference>
<gene>
    <name evidence="1" type="ORF">BJI67_07750</name>
</gene>
<name>A0A1D8KC22_9GAMM</name>
<dbReference type="KEGG" id="aaeo:BJI67_07750"/>
<protein>
    <submittedName>
        <fullName evidence="1">Uncharacterized protein</fullName>
    </submittedName>
</protein>
<proteinExistence type="predicted"/>
<sequence>MKMPGHPQKRTYVGIDKDDFGGMTPTGAIVKDAWIFGLLPETETCAGWDAGRMQMLYDKTSELWAQHHYRVEALPEDIRARHERIHREAMERARALGWEPDSMIEEES</sequence>
<dbReference type="EMBL" id="CP017448">
    <property type="protein sequence ID" value="AOV18508.1"/>
    <property type="molecule type" value="Genomic_DNA"/>
</dbReference>
<accession>A0A1D8KC22</accession>
<evidence type="ECO:0000313" key="1">
    <source>
        <dbReference type="EMBL" id="AOV18508.1"/>
    </source>
</evidence>
<evidence type="ECO:0000313" key="2">
    <source>
        <dbReference type="Proteomes" id="UP000095342"/>
    </source>
</evidence>
<organism evidence="1 2">
    <name type="scientific">Acidihalobacter aeolianus</name>
    <dbReference type="NCBI Taxonomy" id="2792603"/>
    <lineage>
        <taxon>Bacteria</taxon>
        <taxon>Pseudomonadati</taxon>
        <taxon>Pseudomonadota</taxon>
        <taxon>Gammaproteobacteria</taxon>
        <taxon>Chromatiales</taxon>
        <taxon>Ectothiorhodospiraceae</taxon>
        <taxon>Acidihalobacter</taxon>
    </lineage>
</organism>
<reference evidence="1 2" key="1">
    <citation type="submission" date="2016-09" db="EMBL/GenBank/DDBJ databases">
        <title>Acidihalobacter prosperus V6 (DSM14174).</title>
        <authorList>
            <person name="Khaleque H.N."/>
            <person name="Ramsay J.P."/>
            <person name="Murphy R.J.T."/>
            <person name="Kaksonen A.H."/>
            <person name="Boxall N.J."/>
            <person name="Watkin E.L.J."/>
        </authorList>
    </citation>
    <scope>NUCLEOTIDE SEQUENCE [LARGE SCALE GENOMIC DNA]</scope>
    <source>
        <strain evidence="1 2">V6</strain>
    </source>
</reference>
<keyword evidence="2" id="KW-1185">Reference proteome</keyword>